<reference evidence="3" key="1">
    <citation type="submission" date="2017-05" db="EMBL/GenBank/DDBJ databases">
        <authorList>
            <person name="Imhoff J.F."/>
            <person name="Rahn T."/>
            <person name="Kuenzel S."/>
            <person name="Neulinger S.C."/>
        </authorList>
    </citation>
    <scope>NUCLEOTIDE SEQUENCE</scope>
    <source>
        <strain evidence="3">DSM 4395</strain>
    </source>
</reference>
<dbReference type="Proteomes" id="UP001296967">
    <property type="component" value="Unassembled WGS sequence"/>
</dbReference>
<comment type="caution">
    <text evidence="3">The sequence shown here is derived from an EMBL/GenBank/DDBJ whole genome shotgun (WGS) entry which is preliminary data.</text>
</comment>
<dbReference type="SMART" id="SM00858">
    <property type="entry name" value="SAF"/>
    <property type="match status" value="1"/>
</dbReference>
<dbReference type="EMBL" id="NHSF01000059">
    <property type="protein sequence ID" value="MBK5931127.1"/>
    <property type="molecule type" value="Genomic_DNA"/>
</dbReference>
<dbReference type="NCBIfam" id="TIGR03177">
    <property type="entry name" value="pilus_cpaB"/>
    <property type="match status" value="1"/>
</dbReference>
<protein>
    <submittedName>
        <fullName evidence="3">Flp pilus assembly protein CpaB</fullName>
    </submittedName>
</protein>
<gene>
    <name evidence="3" type="ORF">CCR82_11480</name>
</gene>
<evidence type="ECO:0000313" key="4">
    <source>
        <dbReference type="Proteomes" id="UP001296967"/>
    </source>
</evidence>
<evidence type="ECO:0000259" key="2">
    <source>
        <dbReference type="SMART" id="SM00858"/>
    </source>
</evidence>
<dbReference type="InterPro" id="IPR013974">
    <property type="entry name" value="SAF"/>
</dbReference>
<sequence>MKLSGLAVILIALALAAGVAFLINDWMDTQQARVTRTEAELRAERERLQAEIDRLAEEQARLEAERGRTPEPETAPVLVAARELPIGTQVTRDDVTVRDVLPVERPGDAFARPEEVLGNLVIREIAEGDILLPTRLSKDNRLPLMSVISEGKRAITFGIGVTAGQMRSLTPGTRVDVLLGSGGLNDAPRNRLILSNIKVLALDQSLNPRGATISDEVQTPGTVTLEVTPEQAKLLALAASGNNVRFLLRNQSDTQPLDTQALTLIRGTNQCDTFTGQNCQ</sequence>
<name>A0AAJ0XGY5_HALSE</name>
<reference evidence="3" key="2">
    <citation type="journal article" date="2020" name="Microorganisms">
        <title>Osmotic Adaptation and Compatible Solute Biosynthesis of Phototrophic Bacteria as Revealed from Genome Analyses.</title>
        <authorList>
            <person name="Imhoff J.F."/>
            <person name="Rahn T."/>
            <person name="Kunzel S."/>
            <person name="Keller A."/>
            <person name="Neulinger S.C."/>
        </authorList>
    </citation>
    <scope>NUCLEOTIDE SEQUENCE</scope>
    <source>
        <strain evidence="3">DSM 4395</strain>
    </source>
</reference>
<dbReference type="InterPro" id="IPR017592">
    <property type="entry name" value="Pilus_assmbl_Flp-typ_CpaB"/>
</dbReference>
<dbReference type="Pfam" id="PF16976">
    <property type="entry name" value="RcpC"/>
    <property type="match status" value="1"/>
</dbReference>
<proteinExistence type="predicted"/>
<dbReference type="RefSeq" id="WP_201245937.1">
    <property type="nucleotide sequence ID" value="NZ_NHSF01000059.1"/>
</dbReference>
<dbReference type="InterPro" id="IPR036732">
    <property type="entry name" value="AFP_Neu5c_C_sf"/>
</dbReference>
<dbReference type="CDD" id="cd11614">
    <property type="entry name" value="SAF_CpaB_FlgA_like"/>
    <property type="match status" value="1"/>
</dbReference>
<feature type="domain" description="SAF" evidence="2">
    <location>
        <begin position="75"/>
        <end position="137"/>
    </location>
</feature>
<feature type="coiled-coil region" evidence="1">
    <location>
        <begin position="27"/>
        <end position="68"/>
    </location>
</feature>
<dbReference type="SUPFAM" id="SSF51269">
    <property type="entry name" value="AFP III-like domain"/>
    <property type="match status" value="1"/>
</dbReference>
<keyword evidence="1" id="KW-0175">Coiled coil</keyword>
<evidence type="ECO:0000256" key="1">
    <source>
        <dbReference type="SAM" id="Coils"/>
    </source>
</evidence>
<dbReference type="Gene3D" id="3.90.1210.10">
    <property type="entry name" value="Antifreeze-like/N-acetylneuraminic acid synthase C-terminal domain"/>
    <property type="match status" value="1"/>
</dbReference>
<accession>A0AAJ0XGY5</accession>
<organism evidence="3 4">
    <name type="scientific">Halochromatium salexigens</name>
    <name type="common">Chromatium salexigens</name>
    <dbReference type="NCBI Taxonomy" id="49447"/>
    <lineage>
        <taxon>Bacteria</taxon>
        <taxon>Pseudomonadati</taxon>
        <taxon>Pseudomonadota</taxon>
        <taxon>Gammaproteobacteria</taxon>
        <taxon>Chromatiales</taxon>
        <taxon>Chromatiaceae</taxon>
        <taxon>Halochromatium</taxon>
    </lineage>
</organism>
<dbReference type="InterPro" id="IPR031571">
    <property type="entry name" value="RcpC_dom"/>
</dbReference>
<dbReference type="AlphaFoldDB" id="A0AAJ0XGY5"/>
<dbReference type="Pfam" id="PF08666">
    <property type="entry name" value="SAF"/>
    <property type="match status" value="1"/>
</dbReference>
<keyword evidence="4" id="KW-1185">Reference proteome</keyword>
<evidence type="ECO:0000313" key="3">
    <source>
        <dbReference type="EMBL" id="MBK5931127.1"/>
    </source>
</evidence>